<evidence type="ECO:0000256" key="10">
    <source>
        <dbReference type="ARBA" id="ARBA00048083"/>
    </source>
</evidence>
<dbReference type="InterPro" id="IPR016169">
    <property type="entry name" value="FAD-bd_PCMH_sub2"/>
</dbReference>
<dbReference type="Pfam" id="PF01565">
    <property type="entry name" value="FAD_binding_4"/>
    <property type="match status" value="1"/>
</dbReference>
<evidence type="ECO:0000256" key="7">
    <source>
        <dbReference type="ARBA" id="ARBA00022729"/>
    </source>
</evidence>
<dbReference type="EC" id="1.1.3.8" evidence="4"/>
<comment type="catalytic activity">
    <reaction evidence="10">
        <text>L-gulono-1,4-lactone + O2 = L-ascorbate + H2O2 + H(+)</text>
        <dbReference type="Rhea" id="RHEA:32363"/>
        <dbReference type="ChEBI" id="CHEBI:15378"/>
        <dbReference type="ChEBI" id="CHEBI:15379"/>
        <dbReference type="ChEBI" id="CHEBI:16240"/>
        <dbReference type="ChEBI" id="CHEBI:17587"/>
        <dbReference type="ChEBI" id="CHEBI:38290"/>
        <dbReference type="EC" id="1.1.3.8"/>
    </reaction>
</comment>
<dbReference type="InterPro" id="IPR006094">
    <property type="entry name" value="Oxid_FAD_bind_N"/>
</dbReference>
<dbReference type="Proteomes" id="UP000315295">
    <property type="component" value="Unassembled WGS sequence"/>
</dbReference>
<dbReference type="GO" id="GO:0019853">
    <property type="term" value="P:L-ascorbic acid biosynthetic process"/>
    <property type="evidence" value="ECO:0007669"/>
    <property type="project" value="UniProtKB-KW"/>
</dbReference>
<comment type="cofactor">
    <cofactor evidence="1">
        <name>FAD</name>
        <dbReference type="ChEBI" id="CHEBI:57692"/>
    </cofactor>
</comment>
<evidence type="ECO:0000256" key="9">
    <source>
        <dbReference type="ARBA" id="ARBA00023002"/>
    </source>
</evidence>
<evidence type="ECO:0000313" key="12">
    <source>
        <dbReference type="EMBL" id="TQE13372.1"/>
    </source>
</evidence>
<keyword evidence="8" id="KW-0274">FAD</keyword>
<evidence type="ECO:0000256" key="4">
    <source>
        <dbReference type="ARBA" id="ARBA00013121"/>
    </source>
</evidence>
<evidence type="ECO:0000256" key="5">
    <source>
        <dbReference type="ARBA" id="ARBA00022630"/>
    </source>
</evidence>
<evidence type="ECO:0000313" key="13">
    <source>
        <dbReference type="Proteomes" id="UP000315295"/>
    </source>
</evidence>
<dbReference type="SUPFAM" id="SSF56176">
    <property type="entry name" value="FAD-binding/transporter-associated domain-like"/>
    <property type="match status" value="1"/>
</dbReference>
<gene>
    <name evidence="12" type="ORF">C1H46_000939</name>
</gene>
<dbReference type="InterPro" id="IPR016166">
    <property type="entry name" value="FAD-bd_PCMH"/>
</dbReference>
<dbReference type="AlphaFoldDB" id="A0A540NQR7"/>
<evidence type="ECO:0000256" key="6">
    <source>
        <dbReference type="ARBA" id="ARBA00022644"/>
    </source>
</evidence>
<reference evidence="12 13" key="1">
    <citation type="journal article" date="2019" name="G3 (Bethesda)">
        <title>Sequencing of a Wild Apple (Malus baccata) Genome Unravels the Differences Between Cultivated and Wild Apple Species Regarding Disease Resistance and Cold Tolerance.</title>
        <authorList>
            <person name="Chen X."/>
        </authorList>
    </citation>
    <scope>NUCLEOTIDE SEQUENCE [LARGE SCALE GENOMIC DNA]</scope>
    <source>
        <strain evidence="13">cv. Shandingzi</strain>
        <tissue evidence="12">Leaves</tissue>
    </source>
</reference>
<comment type="caution">
    <text evidence="12">The sequence shown here is derived from an EMBL/GenBank/DDBJ whole genome shotgun (WGS) entry which is preliminary data.</text>
</comment>
<dbReference type="STRING" id="106549.A0A540NQR7"/>
<proteinExistence type="inferred from homology"/>
<evidence type="ECO:0000256" key="2">
    <source>
        <dbReference type="ARBA" id="ARBA00005147"/>
    </source>
</evidence>
<dbReference type="GO" id="GO:0071949">
    <property type="term" value="F:FAD binding"/>
    <property type="evidence" value="ECO:0007669"/>
    <property type="project" value="InterPro"/>
</dbReference>
<comment type="pathway">
    <text evidence="2">Cofactor biosynthesis; L-ascorbate biosynthesis.</text>
</comment>
<dbReference type="PANTHER" id="PTHR13878">
    <property type="entry name" value="GULONOLACTONE OXIDASE"/>
    <property type="match status" value="1"/>
</dbReference>
<evidence type="ECO:0000256" key="8">
    <source>
        <dbReference type="ARBA" id="ARBA00022827"/>
    </source>
</evidence>
<evidence type="ECO:0000256" key="3">
    <source>
        <dbReference type="ARBA" id="ARBA00005466"/>
    </source>
</evidence>
<sequence length="263" mass="28581">MVCLAGSVTCPFNEQELISIVANATKSKTKMKVATRFSHSIPKLVCPSGEDGLIICTKNLNHVVEIDAEAKTMTLESGVTLRQLISEAAKAGLALPYAPYWWGLTIGGILGTGAHGSTLWSKGSSVHDYVVGLTIVSPGGFEYGYVKVRKLNDSDQDLNAAKVSLGVFGVISQVTLKLQSMFKQSITYLSKNDSDCGDQVLVFGKQHEFADMIWYPSQHKVVYRMDDRVSSDMSGNGLYDSIIFRATSPLTLAIIRTTGLLYI</sequence>
<dbReference type="PROSITE" id="PS51387">
    <property type="entry name" value="FAD_PCMH"/>
    <property type="match status" value="1"/>
</dbReference>
<protein>
    <recommendedName>
        <fullName evidence="4">L-gulonolactone oxidase</fullName>
        <ecNumber evidence="4">1.1.3.8</ecNumber>
    </recommendedName>
</protein>
<dbReference type="PANTHER" id="PTHR13878:SF67">
    <property type="entry name" value="L-GULONOLACTONE OXIDASE 5"/>
    <property type="match status" value="1"/>
</dbReference>
<keyword evidence="6" id="KW-0060">Ascorbate biosynthesis</keyword>
<keyword evidence="7" id="KW-0732">Signal</keyword>
<comment type="similarity">
    <text evidence="3">Belongs to the oxygen-dependent FAD-linked oxidoreductase family.</text>
</comment>
<name>A0A540NQR7_MALBA</name>
<dbReference type="InterPro" id="IPR036318">
    <property type="entry name" value="FAD-bd_PCMH-like_sf"/>
</dbReference>
<accession>A0A540NQR7</accession>
<dbReference type="InterPro" id="IPR050432">
    <property type="entry name" value="FAD-linked_Oxidoreductases_BP"/>
</dbReference>
<dbReference type="Gene3D" id="3.30.465.10">
    <property type="match status" value="1"/>
</dbReference>
<organism evidence="12 13">
    <name type="scientific">Malus baccata</name>
    <name type="common">Siberian crab apple</name>
    <name type="synonym">Pyrus baccata</name>
    <dbReference type="NCBI Taxonomy" id="106549"/>
    <lineage>
        <taxon>Eukaryota</taxon>
        <taxon>Viridiplantae</taxon>
        <taxon>Streptophyta</taxon>
        <taxon>Embryophyta</taxon>
        <taxon>Tracheophyta</taxon>
        <taxon>Spermatophyta</taxon>
        <taxon>Magnoliopsida</taxon>
        <taxon>eudicotyledons</taxon>
        <taxon>Gunneridae</taxon>
        <taxon>Pentapetalae</taxon>
        <taxon>rosids</taxon>
        <taxon>fabids</taxon>
        <taxon>Rosales</taxon>
        <taxon>Rosaceae</taxon>
        <taxon>Amygdaloideae</taxon>
        <taxon>Maleae</taxon>
        <taxon>Malus</taxon>
    </lineage>
</organism>
<keyword evidence="13" id="KW-1185">Reference proteome</keyword>
<dbReference type="GO" id="GO:0050105">
    <property type="term" value="F:L-gulonolactone oxidase activity"/>
    <property type="evidence" value="ECO:0007669"/>
    <property type="project" value="UniProtKB-EC"/>
</dbReference>
<dbReference type="EMBL" id="VIEB01000011">
    <property type="protein sequence ID" value="TQE13372.1"/>
    <property type="molecule type" value="Genomic_DNA"/>
</dbReference>
<evidence type="ECO:0000256" key="1">
    <source>
        <dbReference type="ARBA" id="ARBA00001974"/>
    </source>
</evidence>
<dbReference type="FunFam" id="3.30.465.10:FF:000033">
    <property type="entry name" value="L-gulonolactone oxidase 5"/>
    <property type="match status" value="1"/>
</dbReference>
<evidence type="ECO:0000259" key="11">
    <source>
        <dbReference type="PROSITE" id="PS51387"/>
    </source>
</evidence>
<keyword evidence="9" id="KW-0560">Oxidoreductase</keyword>
<keyword evidence="5" id="KW-0285">Flavoprotein</keyword>
<feature type="domain" description="FAD-binding PCMH-type" evidence="11">
    <location>
        <begin position="1"/>
        <end position="181"/>
    </location>
</feature>